<evidence type="ECO:0000256" key="2">
    <source>
        <dbReference type="SAM" id="Phobius"/>
    </source>
</evidence>
<proteinExistence type="predicted"/>
<dbReference type="Proteomes" id="UP000483293">
    <property type="component" value="Unassembled WGS sequence"/>
</dbReference>
<protein>
    <recommendedName>
        <fullName evidence="5">Sugar-binding protein</fullName>
    </recommendedName>
</protein>
<evidence type="ECO:0000313" key="3">
    <source>
        <dbReference type="EMBL" id="NEG55158.1"/>
    </source>
</evidence>
<name>A0A6L9SRR9_9BIFI</name>
<gene>
    <name evidence="3" type="ORF">GFD21_05100</name>
</gene>
<dbReference type="AlphaFoldDB" id="A0A6L9SRR9"/>
<dbReference type="EMBL" id="WHZV01000003">
    <property type="protein sequence ID" value="NEG55158.1"/>
    <property type="molecule type" value="Genomic_DNA"/>
</dbReference>
<dbReference type="RefSeq" id="WP_163196862.1">
    <property type="nucleotide sequence ID" value="NZ_WHZV01000003.1"/>
</dbReference>
<sequence length="543" mass="54309">MVDSNSKHTPHDGGADEPNFGDDDAALGGGSLLNAGKDDDWDIPSLMFPSVDASDADGSSEVPAEALSFSGLAKPKDDSGDSSGNGPQAPSHDFPAVPEPEANAGTETAVIPVRTPVSTELPPDQPSVVPESEAPTVSVLPPKAAQSPDSGETEVIPPLISQSAALARTPVTDPLAKLASVGEAAGDGGGLDIAGTEDEPAGGAHGNGKGGEDAGSATKSRNRRPMVIAAVAAVAVIAVVAGVFAFRHHQRQSAIDTALAACQQAADDESKADDALAAALKKATAAQKITADQVADATTLSKLKSAVADAQGTVTTHACTATLTAAELNDHAKANSELAGTLSDRAKAVVSATDAVTASQEKKNTADIATAKQSLQTAVNDAQTLLTTSQGAVADDSTRQTLQAAVDAANTLLKDSKPKLAALKKALADIQSATTAVNESMSSYTASQNATQNQNQTNNGYNNGYNGYYPNYGYGNGYYPNTGNGNSGNGNGNSNSNGDNSNNGNGGNGESGGNGNGNSNGNGNNGNNGNGESGGNGTQDQAE</sequence>
<feature type="transmembrane region" description="Helical" evidence="2">
    <location>
        <begin position="226"/>
        <end position="246"/>
    </location>
</feature>
<evidence type="ECO:0000256" key="1">
    <source>
        <dbReference type="SAM" id="MobiDB-lite"/>
    </source>
</evidence>
<accession>A0A6L9SRR9</accession>
<feature type="region of interest" description="Disordered" evidence="1">
    <location>
        <begin position="189"/>
        <end position="220"/>
    </location>
</feature>
<organism evidence="3 4">
    <name type="scientific">Bifidobacterium platyrrhinorum</name>
    <dbReference type="NCBI Taxonomy" id="2661628"/>
    <lineage>
        <taxon>Bacteria</taxon>
        <taxon>Bacillati</taxon>
        <taxon>Actinomycetota</taxon>
        <taxon>Actinomycetes</taxon>
        <taxon>Bifidobacteriales</taxon>
        <taxon>Bifidobacteriaceae</taxon>
        <taxon>Bifidobacterium</taxon>
    </lineage>
</organism>
<keyword evidence="2" id="KW-0472">Membrane</keyword>
<evidence type="ECO:0008006" key="5">
    <source>
        <dbReference type="Google" id="ProtNLM"/>
    </source>
</evidence>
<keyword evidence="2" id="KW-1133">Transmembrane helix</keyword>
<feature type="compositionally biased region" description="Gly residues" evidence="1">
    <location>
        <begin position="504"/>
        <end position="537"/>
    </location>
</feature>
<comment type="caution">
    <text evidence="3">The sequence shown here is derived from an EMBL/GenBank/DDBJ whole genome shotgun (WGS) entry which is preliminary data.</text>
</comment>
<reference evidence="3 4" key="1">
    <citation type="submission" date="2019-10" db="EMBL/GenBank/DDBJ databases">
        <title>Bifidobacterium from non-human primates.</title>
        <authorList>
            <person name="Modesto M."/>
        </authorList>
    </citation>
    <scope>NUCLEOTIDE SEQUENCE [LARGE SCALE GENOMIC DNA]</scope>
    <source>
        <strain evidence="3 4">SMA15</strain>
    </source>
</reference>
<keyword evidence="2" id="KW-0812">Transmembrane</keyword>
<feature type="compositionally biased region" description="Basic and acidic residues" evidence="1">
    <location>
        <begin position="1"/>
        <end position="14"/>
    </location>
</feature>
<feature type="region of interest" description="Disordered" evidence="1">
    <location>
        <begin position="485"/>
        <end position="543"/>
    </location>
</feature>
<keyword evidence="4" id="KW-1185">Reference proteome</keyword>
<feature type="compositionally biased region" description="Low complexity" evidence="1">
    <location>
        <begin position="492"/>
        <end position="503"/>
    </location>
</feature>
<evidence type="ECO:0000313" key="4">
    <source>
        <dbReference type="Proteomes" id="UP000483293"/>
    </source>
</evidence>
<feature type="region of interest" description="Disordered" evidence="1">
    <location>
        <begin position="1"/>
        <end position="155"/>
    </location>
</feature>